<sequence length="245" mass="25934">MRRKLVAANWKMHGSSALTATLLGALVAEPPPCEVVVFPPFPYLPQAVQLAFGAVGVGAQDLSAHVQGAYTGEVSAAMLHDVGARWVLVGHSERRQYHHESEVLIAAKLQRALENALTPVLCVGETLDEHERGNTERVIASQLQTPLQVLGSRLAGVVIAYEPIWAIGTGRTASAAQVQAVHAFMRSQLAAHDAKLSRLIRLLYGGSVKAANAPELFAQPDVDGGLVGGASLLAEEFLAICVAAR</sequence>
<dbReference type="PROSITE" id="PS51440">
    <property type="entry name" value="TIM_2"/>
    <property type="match status" value="1"/>
</dbReference>
<dbReference type="InterPro" id="IPR000652">
    <property type="entry name" value="Triosephosphate_isomerase"/>
</dbReference>
<dbReference type="SUPFAM" id="SSF51351">
    <property type="entry name" value="Triosephosphate isomerase (TIM)"/>
    <property type="match status" value="1"/>
</dbReference>
<dbReference type="GO" id="GO:0004807">
    <property type="term" value="F:triose-phosphate isomerase activity"/>
    <property type="evidence" value="ECO:0007669"/>
    <property type="project" value="UniProtKB-UniRule"/>
</dbReference>
<comment type="subcellular location">
    <subcellularLocation>
        <location evidence="8 9">Cytoplasm</location>
    </subcellularLocation>
</comment>
<dbReference type="PANTHER" id="PTHR21139">
    <property type="entry name" value="TRIOSEPHOSPHATE ISOMERASE"/>
    <property type="match status" value="1"/>
</dbReference>
<protein>
    <recommendedName>
        <fullName evidence="8 9">Triosephosphate isomerase</fullName>
        <shortName evidence="8">TIM</shortName>
        <shortName evidence="8">TPI</shortName>
        <ecNumber evidence="8 9">5.3.1.1</ecNumber>
    </recommendedName>
    <alternativeName>
        <fullName evidence="8">Triose-phosphate isomerase</fullName>
    </alternativeName>
</protein>
<gene>
    <name evidence="8" type="primary">tpiA</name>
    <name evidence="11" type="ORF">B1806_12275</name>
</gene>
<dbReference type="InterPro" id="IPR022896">
    <property type="entry name" value="TrioseP_Isoase_bac/euk"/>
</dbReference>
<dbReference type="Pfam" id="PF00121">
    <property type="entry name" value="TIM"/>
    <property type="match status" value="1"/>
</dbReference>
<feature type="binding site" evidence="8">
    <location>
        <begin position="228"/>
        <end position="229"/>
    </location>
    <ligand>
        <name>substrate</name>
    </ligand>
</feature>
<name>A0A4S3KJZ0_9GAMM</name>
<accession>A0A4S3KJZ0</accession>
<keyword evidence="7 8" id="KW-0413">Isomerase</keyword>
<feature type="binding site" evidence="8">
    <location>
        <position position="207"/>
    </location>
    <ligand>
        <name>substrate</name>
    </ligand>
</feature>
<dbReference type="GO" id="GO:0019563">
    <property type="term" value="P:glycerol catabolic process"/>
    <property type="evidence" value="ECO:0007669"/>
    <property type="project" value="TreeGrafter"/>
</dbReference>
<comment type="pathway">
    <text evidence="8 9">Carbohydrate biosynthesis; gluconeogenesis.</text>
</comment>
<dbReference type="RefSeq" id="WP_081128269.1">
    <property type="nucleotide sequence ID" value="NZ_LDOS01000002.1"/>
</dbReference>
<dbReference type="HAMAP" id="MF_00147_B">
    <property type="entry name" value="TIM_B"/>
    <property type="match status" value="1"/>
</dbReference>
<evidence type="ECO:0000256" key="7">
    <source>
        <dbReference type="ARBA" id="ARBA00023235"/>
    </source>
</evidence>
<comment type="function">
    <text evidence="8">Involved in the gluconeogenesis. Catalyzes stereospecifically the conversion of dihydroxyacetone phosphate (DHAP) to D-glyceraldehyde-3-phosphate (G3P).</text>
</comment>
<evidence type="ECO:0000256" key="1">
    <source>
        <dbReference type="ARBA" id="ARBA00004680"/>
    </source>
</evidence>
<evidence type="ECO:0000256" key="4">
    <source>
        <dbReference type="ARBA" id="ARBA00022432"/>
    </source>
</evidence>
<feature type="binding site" evidence="8">
    <location>
        <position position="168"/>
    </location>
    <ligand>
        <name>substrate</name>
    </ligand>
</feature>
<feature type="active site" description="Electrophile" evidence="8">
    <location>
        <position position="91"/>
    </location>
</feature>
<dbReference type="GO" id="GO:0005829">
    <property type="term" value="C:cytosol"/>
    <property type="evidence" value="ECO:0007669"/>
    <property type="project" value="TreeGrafter"/>
</dbReference>
<comment type="similarity">
    <text evidence="3 8 9">Belongs to the triosephosphate isomerase family.</text>
</comment>
<comment type="pathway">
    <text evidence="1 8 9">Carbohydrate degradation; glycolysis; D-glyceraldehyde 3-phosphate from glycerone phosphate: step 1/1.</text>
</comment>
<evidence type="ECO:0000256" key="10">
    <source>
        <dbReference type="SAM" id="SignalP"/>
    </source>
</evidence>
<dbReference type="InterPro" id="IPR013785">
    <property type="entry name" value="Aldolase_TIM"/>
</dbReference>
<dbReference type="Proteomes" id="UP000307749">
    <property type="component" value="Unassembled WGS sequence"/>
</dbReference>
<dbReference type="GO" id="GO:0006096">
    <property type="term" value="P:glycolytic process"/>
    <property type="evidence" value="ECO:0007669"/>
    <property type="project" value="UniProtKB-UniRule"/>
</dbReference>
<dbReference type="OrthoDB" id="9809429at2"/>
<keyword evidence="12" id="KW-1185">Reference proteome</keyword>
<dbReference type="STRING" id="993689.GCA_002077135_02568"/>
<dbReference type="InterPro" id="IPR035990">
    <property type="entry name" value="TIM_sf"/>
</dbReference>
<dbReference type="PROSITE" id="PS00171">
    <property type="entry name" value="TIM_1"/>
    <property type="match status" value="1"/>
</dbReference>
<dbReference type="EC" id="5.3.1.1" evidence="8 9"/>
<feature type="active site" description="Proton acceptor" evidence="8">
    <location>
        <position position="162"/>
    </location>
</feature>
<dbReference type="UniPathway" id="UPA00138"/>
<dbReference type="PANTHER" id="PTHR21139:SF42">
    <property type="entry name" value="TRIOSEPHOSPHATE ISOMERASE"/>
    <property type="match status" value="1"/>
</dbReference>
<evidence type="ECO:0000313" key="12">
    <source>
        <dbReference type="Proteomes" id="UP000307749"/>
    </source>
</evidence>
<evidence type="ECO:0000256" key="3">
    <source>
        <dbReference type="ARBA" id="ARBA00007422"/>
    </source>
</evidence>
<dbReference type="FunFam" id="3.20.20.70:FF:000016">
    <property type="entry name" value="Triosephosphate isomerase"/>
    <property type="match status" value="1"/>
</dbReference>
<comment type="catalytic activity">
    <reaction evidence="8 9">
        <text>D-glyceraldehyde 3-phosphate = dihydroxyacetone phosphate</text>
        <dbReference type="Rhea" id="RHEA:18585"/>
        <dbReference type="ChEBI" id="CHEBI:57642"/>
        <dbReference type="ChEBI" id="CHEBI:59776"/>
        <dbReference type="EC" id="5.3.1.1"/>
    </reaction>
</comment>
<dbReference type="UniPathway" id="UPA00109">
    <property type="reaction ID" value="UER00189"/>
</dbReference>
<reference evidence="11 12" key="1">
    <citation type="submission" date="2017-02" db="EMBL/GenBank/DDBJ databases">
        <title>Whole genome sequencing of Metallibacterium scheffleri DSM 24874 (T).</title>
        <authorList>
            <person name="Kumar S."/>
            <person name="Patil P."/>
            <person name="Patil P.B."/>
        </authorList>
    </citation>
    <scope>NUCLEOTIDE SEQUENCE [LARGE SCALE GENOMIC DNA]</scope>
    <source>
        <strain evidence="11 12">DSM 24874</strain>
    </source>
</reference>
<organism evidence="11 12">
    <name type="scientific">Metallibacterium scheffleri</name>
    <dbReference type="NCBI Taxonomy" id="993689"/>
    <lineage>
        <taxon>Bacteria</taxon>
        <taxon>Pseudomonadati</taxon>
        <taxon>Pseudomonadota</taxon>
        <taxon>Gammaproteobacteria</taxon>
        <taxon>Lysobacterales</taxon>
        <taxon>Rhodanobacteraceae</taxon>
        <taxon>Metallibacterium</taxon>
    </lineage>
</organism>
<feature type="signal peptide" evidence="10">
    <location>
        <begin position="1"/>
        <end position="19"/>
    </location>
</feature>
<keyword evidence="5 8" id="KW-0963">Cytoplasm</keyword>
<keyword evidence="6 8" id="KW-0324">Glycolysis</keyword>
<keyword evidence="10" id="KW-0732">Signal</keyword>
<comment type="pathway">
    <text evidence="2">Carbohydrate metabolism; erythritol degradation.</text>
</comment>
<dbReference type="EMBL" id="MWQO01000043">
    <property type="protein sequence ID" value="THD09036.1"/>
    <property type="molecule type" value="Genomic_DNA"/>
</dbReference>
<feature type="binding site" evidence="8">
    <location>
        <begin position="9"/>
        <end position="11"/>
    </location>
    <ligand>
        <name>substrate</name>
    </ligand>
</feature>
<evidence type="ECO:0000256" key="6">
    <source>
        <dbReference type="ARBA" id="ARBA00023152"/>
    </source>
</evidence>
<dbReference type="CDD" id="cd00311">
    <property type="entry name" value="TIM"/>
    <property type="match status" value="1"/>
</dbReference>
<evidence type="ECO:0000313" key="11">
    <source>
        <dbReference type="EMBL" id="THD09036.1"/>
    </source>
</evidence>
<dbReference type="GO" id="GO:0046166">
    <property type="term" value="P:glyceraldehyde-3-phosphate biosynthetic process"/>
    <property type="evidence" value="ECO:0007669"/>
    <property type="project" value="TreeGrafter"/>
</dbReference>
<proteinExistence type="inferred from homology"/>
<feature type="chain" id="PRO_5020260873" description="Triosephosphate isomerase" evidence="10">
    <location>
        <begin position="20"/>
        <end position="245"/>
    </location>
</feature>
<dbReference type="Gene3D" id="3.20.20.70">
    <property type="entry name" value="Aldolase class I"/>
    <property type="match status" value="1"/>
</dbReference>
<dbReference type="InterPro" id="IPR020861">
    <property type="entry name" value="Triosephosphate_isomerase_AS"/>
</dbReference>
<dbReference type="GO" id="GO:0006094">
    <property type="term" value="P:gluconeogenesis"/>
    <property type="evidence" value="ECO:0007669"/>
    <property type="project" value="UniProtKB-UniRule"/>
</dbReference>
<keyword evidence="4 8" id="KW-0312">Gluconeogenesis</keyword>
<evidence type="ECO:0000256" key="9">
    <source>
        <dbReference type="RuleBase" id="RU363013"/>
    </source>
</evidence>
<dbReference type="AlphaFoldDB" id="A0A4S3KJZ0"/>
<comment type="subunit">
    <text evidence="8 9">Homodimer.</text>
</comment>
<comment type="caution">
    <text evidence="11">The sequence shown here is derived from an EMBL/GenBank/DDBJ whole genome shotgun (WGS) entry which is preliminary data.</text>
</comment>
<evidence type="ECO:0000256" key="8">
    <source>
        <dbReference type="HAMAP-Rule" id="MF_00147"/>
    </source>
</evidence>
<evidence type="ECO:0000256" key="5">
    <source>
        <dbReference type="ARBA" id="ARBA00022490"/>
    </source>
</evidence>
<dbReference type="NCBIfam" id="TIGR00419">
    <property type="entry name" value="tim"/>
    <property type="match status" value="1"/>
</dbReference>
<evidence type="ECO:0000256" key="2">
    <source>
        <dbReference type="ARBA" id="ARBA00004939"/>
    </source>
</evidence>